<dbReference type="EMBL" id="JBHRWI010000007">
    <property type="protein sequence ID" value="MFC3509982.1"/>
    <property type="molecule type" value="Genomic_DNA"/>
</dbReference>
<keyword evidence="3 5" id="KW-1133">Transmembrane helix</keyword>
<dbReference type="InterPro" id="IPR002293">
    <property type="entry name" value="AA/rel_permease1"/>
</dbReference>
<evidence type="ECO:0000256" key="5">
    <source>
        <dbReference type="SAM" id="Phobius"/>
    </source>
</evidence>
<feature type="transmembrane region" description="Helical" evidence="5">
    <location>
        <begin position="378"/>
        <end position="401"/>
    </location>
</feature>
<evidence type="ECO:0000256" key="1">
    <source>
        <dbReference type="ARBA" id="ARBA00004141"/>
    </source>
</evidence>
<feature type="transmembrane region" description="Helical" evidence="5">
    <location>
        <begin position="100"/>
        <end position="119"/>
    </location>
</feature>
<gene>
    <name evidence="6" type="ORF">ACFORO_07380</name>
</gene>
<feature type="transmembrane region" description="Helical" evidence="5">
    <location>
        <begin position="32"/>
        <end position="53"/>
    </location>
</feature>
<feature type="transmembrane region" description="Helical" evidence="5">
    <location>
        <begin position="352"/>
        <end position="372"/>
    </location>
</feature>
<feature type="transmembrane region" description="Helical" evidence="5">
    <location>
        <begin position="292"/>
        <end position="314"/>
    </location>
</feature>
<feature type="transmembrane region" description="Helical" evidence="5">
    <location>
        <begin position="494"/>
        <end position="514"/>
    </location>
</feature>
<feature type="transmembrane region" description="Helical" evidence="5">
    <location>
        <begin position="59"/>
        <end position="79"/>
    </location>
</feature>
<dbReference type="PANTHER" id="PTHR47547">
    <property type="match status" value="1"/>
</dbReference>
<dbReference type="PIRSF" id="PIRSF006060">
    <property type="entry name" value="AA_transporter"/>
    <property type="match status" value="1"/>
</dbReference>
<dbReference type="InterPro" id="IPR052962">
    <property type="entry name" value="AA_Transporter_AGT"/>
</dbReference>
<evidence type="ECO:0000256" key="4">
    <source>
        <dbReference type="ARBA" id="ARBA00023136"/>
    </source>
</evidence>
<evidence type="ECO:0000256" key="2">
    <source>
        <dbReference type="ARBA" id="ARBA00022692"/>
    </source>
</evidence>
<feature type="transmembrane region" description="Helical" evidence="5">
    <location>
        <begin position="208"/>
        <end position="231"/>
    </location>
</feature>
<reference evidence="7" key="1">
    <citation type="journal article" date="2019" name="Int. J. Syst. Evol. Microbiol.">
        <title>The Global Catalogue of Microorganisms (GCM) 10K type strain sequencing project: providing services to taxonomists for standard genome sequencing and annotation.</title>
        <authorList>
            <consortium name="The Broad Institute Genomics Platform"/>
            <consortium name="The Broad Institute Genome Sequencing Center for Infectious Disease"/>
            <person name="Wu L."/>
            <person name="Ma J."/>
        </authorList>
    </citation>
    <scope>NUCLEOTIDE SEQUENCE [LARGE SCALE GENOMIC DNA]</scope>
    <source>
        <strain evidence="7">CGMCC 4.7682</strain>
    </source>
</reference>
<evidence type="ECO:0000313" key="7">
    <source>
        <dbReference type="Proteomes" id="UP001595764"/>
    </source>
</evidence>
<accession>A0ABV7Q9N3</accession>
<proteinExistence type="predicted"/>
<organism evidence="6 7">
    <name type="scientific">Amycolatopsis halotolerans</name>
    <dbReference type="NCBI Taxonomy" id="330083"/>
    <lineage>
        <taxon>Bacteria</taxon>
        <taxon>Bacillati</taxon>
        <taxon>Actinomycetota</taxon>
        <taxon>Actinomycetes</taxon>
        <taxon>Pseudonocardiales</taxon>
        <taxon>Pseudonocardiaceae</taxon>
        <taxon>Amycolatopsis</taxon>
    </lineage>
</organism>
<feature type="transmembrane region" description="Helical" evidence="5">
    <location>
        <begin position="437"/>
        <end position="454"/>
    </location>
</feature>
<feature type="transmembrane region" description="Helical" evidence="5">
    <location>
        <begin position="251"/>
        <end position="272"/>
    </location>
</feature>
<keyword evidence="2 5" id="KW-0812">Transmembrane</keyword>
<feature type="transmembrane region" description="Helical" evidence="5">
    <location>
        <begin position="177"/>
        <end position="196"/>
    </location>
</feature>
<dbReference type="Gene3D" id="1.20.1740.10">
    <property type="entry name" value="Amino acid/polyamine transporter I"/>
    <property type="match status" value="1"/>
</dbReference>
<comment type="caution">
    <text evidence="6">The sequence shown here is derived from an EMBL/GenBank/DDBJ whole genome shotgun (WGS) entry which is preliminary data.</text>
</comment>
<feature type="transmembrane region" description="Helical" evidence="5">
    <location>
        <begin position="466"/>
        <end position="488"/>
    </location>
</feature>
<dbReference type="Proteomes" id="UP001595764">
    <property type="component" value="Unassembled WGS sequence"/>
</dbReference>
<protein>
    <submittedName>
        <fullName evidence="6">APC family permease</fullName>
    </submittedName>
</protein>
<sequence length="539" mass="56411">MNEASRTSGNDAATVSAAADHRLRRALGTPSLAMLTFSSVIGSGWLLSPYTVAREAGPAALLTWVIGGGATLLVCLVFIDLAFRNPMSGGNVRWPRMASGPLVGTAVSWAILLQAVFAGPSESTAVAQYLGRWLPGLLGEDTLSWEGRLFAAALLLVFCSASFFGVVFITRLNNVVTTVKLIVPAATVILLLASGFDSNNYALGGGFAPYGISSALMAVVGGGVVYAFTGINGAAVMSGEARDPRKSVPRATLIVLAGSVLLYLGLQVAMIYTPPAGLLGSGWRGMNLTSPLAQLAGLLGMGWLSAVLVADAVFSPSGSLLMGTSIKARYTYGAAQNGLLPRLFTRVSGRWGVPWAALAFNALIGATVILSFGSWESIVSSLSFFYGLSYAVVSVAATILYRTEDGEGWLGRWATPVGAASFVVSGLILYWSGWAKMRIALPLLLVGFVIYLIRRATRSGRSNTPVLQGVWLIGWLLVLGALSAFGSFKGAGTIAAPYDSLAAGVVSAATWWLAHRSGVRYRIAEQTESSARPQVLPAQ</sequence>
<keyword evidence="4 5" id="KW-0472">Membrane</keyword>
<evidence type="ECO:0000313" key="6">
    <source>
        <dbReference type="EMBL" id="MFC3509982.1"/>
    </source>
</evidence>
<comment type="subcellular location">
    <subcellularLocation>
        <location evidence="1">Membrane</location>
        <topology evidence="1">Multi-pass membrane protein</topology>
    </subcellularLocation>
</comment>
<name>A0ABV7Q9N3_9PSEU</name>
<feature type="transmembrane region" description="Helical" evidence="5">
    <location>
        <begin position="413"/>
        <end position="431"/>
    </location>
</feature>
<dbReference type="PANTHER" id="PTHR47547:SF1">
    <property type="entry name" value="ASPARTATE-PROTON SYMPORTER"/>
    <property type="match status" value="1"/>
</dbReference>
<dbReference type="RefSeq" id="WP_377870597.1">
    <property type="nucleotide sequence ID" value="NZ_JBHMAY010000022.1"/>
</dbReference>
<dbReference type="Pfam" id="PF13520">
    <property type="entry name" value="AA_permease_2"/>
    <property type="match status" value="1"/>
</dbReference>
<feature type="transmembrane region" description="Helical" evidence="5">
    <location>
        <begin position="149"/>
        <end position="170"/>
    </location>
</feature>
<evidence type="ECO:0000256" key="3">
    <source>
        <dbReference type="ARBA" id="ARBA00022989"/>
    </source>
</evidence>
<keyword evidence="7" id="KW-1185">Reference proteome</keyword>